<dbReference type="AlphaFoldDB" id="A0A2S9GSD0"/>
<proteinExistence type="predicted"/>
<organism evidence="1 2">
    <name type="scientific">Solimicrobium silvestre</name>
    <dbReference type="NCBI Taxonomy" id="2099400"/>
    <lineage>
        <taxon>Bacteria</taxon>
        <taxon>Pseudomonadati</taxon>
        <taxon>Pseudomonadota</taxon>
        <taxon>Betaproteobacteria</taxon>
        <taxon>Burkholderiales</taxon>
        <taxon>Oxalobacteraceae</taxon>
        <taxon>Solimicrobium</taxon>
    </lineage>
</organism>
<keyword evidence="2" id="KW-1185">Reference proteome</keyword>
<protein>
    <submittedName>
        <fullName evidence="1">Uncharacterized protein</fullName>
    </submittedName>
</protein>
<evidence type="ECO:0000313" key="1">
    <source>
        <dbReference type="EMBL" id="PRC90605.1"/>
    </source>
</evidence>
<reference evidence="1 2" key="1">
    <citation type="submission" date="2018-02" db="EMBL/GenBank/DDBJ databases">
        <title>Solimicrobium silvestre gen. nov., sp. nov., isolated from alpine forest soil.</title>
        <authorList>
            <person name="Margesin R."/>
            <person name="Albuquerque L."/>
            <person name="Zhang D.-C."/>
            <person name="Froufe H.J.C."/>
            <person name="Severino R."/>
            <person name="Roxo I."/>
            <person name="Egas C."/>
            <person name="Da Costa M.S."/>
        </authorList>
    </citation>
    <scope>NUCLEOTIDE SEQUENCE [LARGE SCALE GENOMIC DNA]</scope>
    <source>
        <strain evidence="1 2">S20-91</strain>
    </source>
</reference>
<dbReference type="EMBL" id="PUGF01000045">
    <property type="protein sequence ID" value="PRC90605.1"/>
    <property type="molecule type" value="Genomic_DNA"/>
</dbReference>
<evidence type="ECO:0000313" key="2">
    <source>
        <dbReference type="Proteomes" id="UP000237839"/>
    </source>
</evidence>
<comment type="caution">
    <text evidence="1">The sequence shown here is derived from an EMBL/GenBank/DDBJ whole genome shotgun (WGS) entry which is preliminary data.</text>
</comment>
<accession>A0A2S9GSD0</accession>
<name>A0A2S9GSD0_9BURK</name>
<dbReference type="Proteomes" id="UP000237839">
    <property type="component" value="Unassembled WGS sequence"/>
</dbReference>
<gene>
    <name evidence="1" type="ORF">S2091_4694</name>
</gene>
<sequence length="277" mass="31227">MRYMTTNKQLHPLLLILITLTCFLSSDVFGQTVNNPDLHKLPQVGFDWAVHPEIKPIAKVREYEEDPIVFDSPIAERLWKEIIQHTIVDVSSDFAKELMTGGSFISLKDNCYLVTYDAVYHICPNKKVFEQFSPSNPPGNTLTSDFFDLPNGNKWALISTNKLSRGIISFSFFAVVITKNKNEEENVKATLLAHGVENSDDPQSDAPCGTVEDRKGHSEFNNSATSYISHSITKDVAGYASQISFTVFQQNCKTLKSTKLRENYIFSGSDFIKIRKN</sequence>